<feature type="region of interest" description="Disordered" evidence="1">
    <location>
        <begin position="188"/>
        <end position="275"/>
    </location>
</feature>
<comment type="caution">
    <text evidence="2">The sequence shown here is derived from an EMBL/GenBank/DDBJ whole genome shotgun (WGS) entry which is preliminary data.</text>
</comment>
<keyword evidence="3" id="KW-1185">Reference proteome</keyword>
<feature type="compositionally biased region" description="Polar residues" evidence="1">
    <location>
        <begin position="336"/>
        <end position="354"/>
    </location>
</feature>
<reference evidence="2 3" key="1">
    <citation type="submission" date="2024-08" db="EMBL/GenBank/DDBJ databases">
        <authorList>
            <person name="Cucini C."/>
            <person name="Frati F."/>
        </authorList>
    </citation>
    <scope>NUCLEOTIDE SEQUENCE [LARGE SCALE GENOMIC DNA]</scope>
</reference>
<feature type="region of interest" description="Disordered" evidence="1">
    <location>
        <begin position="317"/>
        <end position="371"/>
    </location>
</feature>
<proteinExistence type="predicted"/>
<name>A0ABP1S1F5_9HEXA</name>
<sequence length="455" mass="51025">MEGEGLEQKEIPLLKALAVVGCLKRVDSTGRFLDFMMSFVSQRLNLSLECVRYIWIHRNTFYPGLKGTCTKEEMQEINIDWRILVLNKRCQTRRRVKSLCLKKRRCNEVQIPDPKLLDHLTSSSSNHSTPSFSVQTWEAFKQHRNSKNLATGKRPDRPDLWKLEKELMQLLGGYERTLMEGEHLHEKEVEKDDSIATPVIASNSQFTEKSVDGDENSSKESVEKEGSSNEEISKGSSLEAVNDAVSQGKRKKVSTNSKLCKTRTQGGRGMGQRVSYKRRKLNRKERHCEAGFTWNEKIAQTPTPIISVSNTDDVLTPVTPSSQGGSSGYSSKSVSPAQVNDCTNTAEESCSTGVTQTSSEETTQTTGDNSEATQATIIMEISKDPELGPVFRSFFRDFCNNNFSNQDGIDDIQFSADGQDFDDSGIPIAQEDEIIDFDFTDLMGFNLDFNEEIGK</sequence>
<feature type="compositionally biased region" description="Low complexity" evidence="1">
    <location>
        <begin position="355"/>
        <end position="366"/>
    </location>
</feature>
<evidence type="ECO:0000313" key="2">
    <source>
        <dbReference type="EMBL" id="CAL8141297.1"/>
    </source>
</evidence>
<evidence type="ECO:0000313" key="3">
    <source>
        <dbReference type="Proteomes" id="UP001642540"/>
    </source>
</evidence>
<evidence type="ECO:0000256" key="1">
    <source>
        <dbReference type="SAM" id="MobiDB-lite"/>
    </source>
</evidence>
<protein>
    <submittedName>
        <fullName evidence="2">Uncharacterized protein</fullName>
    </submittedName>
</protein>
<feature type="compositionally biased region" description="Low complexity" evidence="1">
    <location>
        <begin position="321"/>
        <end position="335"/>
    </location>
</feature>
<organism evidence="2 3">
    <name type="scientific">Orchesella dallaii</name>
    <dbReference type="NCBI Taxonomy" id="48710"/>
    <lineage>
        <taxon>Eukaryota</taxon>
        <taxon>Metazoa</taxon>
        <taxon>Ecdysozoa</taxon>
        <taxon>Arthropoda</taxon>
        <taxon>Hexapoda</taxon>
        <taxon>Collembola</taxon>
        <taxon>Entomobryomorpha</taxon>
        <taxon>Entomobryoidea</taxon>
        <taxon>Orchesellidae</taxon>
        <taxon>Orchesellinae</taxon>
        <taxon>Orchesella</taxon>
    </lineage>
</organism>
<dbReference type="EMBL" id="CAXLJM020000146">
    <property type="protein sequence ID" value="CAL8141297.1"/>
    <property type="molecule type" value="Genomic_DNA"/>
</dbReference>
<gene>
    <name evidence="2" type="ORF">ODALV1_LOCUS28655</name>
</gene>
<feature type="compositionally biased region" description="Basic and acidic residues" evidence="1">
    <location>
        <begin position="209"/>
        <end position="233"/>
    </location>
</feature>
<dbReference type="Proteomes" id="UP001642540">
    <property type="component" value="Unassembled WGS sequence"/>
</dbReference>
<accession>A0ABP1S1F5</accession>